<feature type="domain" description="Rhodanese" evidence="2">
    <location>
        <begin position="164"/>
        <end position="276"/>
    </location>
</feature>
<dbReference type="CDD" id="cd01448">
    <property type="entry name" value="TST_Repeat_1"/>
    <property type="match status" value="1"/>
</dbReference>
<accession>A0A3A8E678</accession>
<keyword evidence="4" id="KW-1185">Reference proteome</keyword>
<feature type="domain" description="Rhodanese" evidence="2">
    <location>
        <begin position="22"/>
        <end position="130"/>
    </location>
</feature>
<dbReference type="PROSITE" id="PS50206">
    <property type="entry name" value="RHODANESE_3"/>
    <property type="match status" value="2"/>
</dbReference>
<dbReference type="GO" id="GO:0016740">
    <property type="term" value="F:transferase activity"/>
    <property type="evidence" value="ECO:0007669"/>
    <property type="project" value="UniProtKB-KW"/>
</dbReference>
<dbReference type="SUPFAM" id="SSF52821">
    <property type="entry name" value="Rhodanese/Cell cycle control phosphatase"/>
    <property type="match status" value="2"/>
</dbReference>
<evidence type="ECO:0000259" key="2">
    <source>
        <dbReference type="PROSITE" id="PS50206"/>
    </source>
</evidence>
<reference evidence="3 4" key="1">
    <citation type="submission" date="2018-09" db="EMBL/GenBank/DDBJ databases">
        <title>The draft genome of Acinetobacter spp. strains.</title>
        <authorList>
            <person name="Qin J."/>
            <person name="Feng Y."/>
            <person name="Zong Z."/>
        </authorList>
    </citation>
    <scope>NUCLEOTIDE SEQUENCE [LARGE SCALE GENOMIC DNA]</scope>
    <source>
        <strain evidence="3 4">WCHAc060012</strain>
    </source>
</reference>
<dbReference type="Pfam" id="PF00581">
    <property type="entry name" value="Rhodanese"/>
    <property type="match status" value="2"/>
</dbReference>
<keyword evidence="1" id="KW-0677">Repeat</keyword>
<dbReference type="InterPro" id="IPR036873">
    <property type="entry name" value="Rhodanese-like_dom_sf"/>
</dbReference>
<name>A0A3A8E678_9GAMM</name>
<evidence type="ECO:0000313" key="3">
    <source>
        <dbReference type="EMBL" id="RKG30115.1"/>
    </source>
</evidence>
<protein>
    <submittedName>
        <fullName evidence="3">Sulfurtransferase</fullName>
    </submittedName>
</protein>
<dbReference type="Proteomes" id="UP000282388">
    <property type="component" value="Unassembled WGS sequence"/>
</dbReference>
<dbReference type="EMBL" id="RAXV01000028">
    <property type="protein sequence ID" value="RKG30115.1"/>
    <property type="molecule type" value="Genomic_DNA"/>
</dbReference>
<dbReference type="RefSeq" id="WP_120403193.1">
    <property type="nucleotide sequence ID" value="NZ_RAXV01000028.1"/>
</dbReference>
<keyword evidence="3" id="KW-0808">Transferase</keyword>
<evidence type="ECO:0000256" key="1">
    <source>
        <dbReference type="ARBA" id="ARBA00022737"/>
    </source>
</evidence>
<dbReference type="AlphaFoldDB" id="A0A3A8E678"/>
<dbReference type="InterPro" id="IPR051126">
    <property type="entry name" value="Thiosulfate_sulfurtransferase"/>
</dbReference>
<organism evidence="3 4">
    <name type="scientific">Acinetobacter tianfuensis</name>
    <dbReference type="NCBI Taxonomy" id="2419603"/>
    <lineage>
        <taxon>Bacteria</taxon>
        <taxon>Pseudomonadati</taxon>
        <taxon>Pseudomonadota</taxon>
        <taxon>Gammaproteobacteria</taxon>
        <taxon>Moraxellales</taxon>
        <taxon>Moraxellaceae</taxon>
        <taxon>Acinetobacter</taxon>
    </lineage>
</organism>
<dbReference type="OrthoDB" id="9781034at2"/>
<dbReference type="PANTHER" id="PTHR43855">
    <property type="entry name" value="THIOSULFATE SULFURTRANSFERASE"/>
    <property type="match status" value="1"/>
</dbReference>
<proteinExistence type="predicted"/>
<sequence>MTETALDFGLLIEAEDLVPYLGHEKLRIFDLSRSSVYEQLHIPHAVHVQPKLLVRQEEQAMGLLPDQAGLEQLIQHLNISPEHHVVVYDDEGGAWAGRLIWNLHCLGFENTSLLNGGIHAWLGAGFPTSADVPAFDPIENLVQVDLSHKQNFQIEYAQLREQVENSQIQIWDCRTEDEYTGLRLAARRGGHIPNARHFEWSTALNRQNHLKLHPLDRTQQRLEQLGFNLNEPVAVYCQSHHRSGLAYILGRLLGWNIQAYDGAWSEWGNRLDSPVITGELPS</sequence>
<dbReference type="InterPro" id="IPR001763">
    <property type="entry name" value="Rhodanese-like_dom"/>
</dbReference>
<dbReference type="SMART" id="SM00450">
    <property type="entry name" value="RHOD"/>
    <property type="match status" value="2"/>
</dbReference>
<dbReference type="CDD" id="cd01449">
    <property type="entry name" value="TST_Repeat_2"/>
    <property type="match status" value="1"/>
</dbReference>
<comment type="caution">
    <text evidence="3">The sequence shown here is derived from an EMBL/GenBank/DDBJ whole genome shotgun (WGS) entry which is preliminary data.</text>
</comment>
<gene>
    <name evidence="3" type="ORF">D7V32_12500</name>
</gene>
<evidence type="ECO:0000313" key="4">
    <source>
        <dbReference type="Proteomes" id="UP000282388"/>
    </source>
</evidence>
<dbReference type="Gene3D" id="3.40.250.10">
    <property type="entry name" value="Rhodanese-like domain"/>
    <property type="match status" value="2"/>
</dbReference>
<dbReference type="PANTHER" id="PTHR43855:SF1">
    <property type="entry name" value="THIOSULFATE SULFURTRANSFERASE"/>
    <property type="match status" value="1"/>
</dbReference>